<proteinExistence type="predicted"/>
<accession>A0ABW7XNN0</accession>
<dbReference type="RefSeq" id="WP_397406209.1">
    <property type="nucleotide sequence ID" value="NZ_JBIRYI010000012.1"/>
</dbReference>
<evidence type="ECO:0000313" key="2">
    <source>
        <dbReference type="EMBL" id="MFI2489132.1"/>
    </source>
</evidence>
<name>A0ABW7XNN0_9MICO</name>
<keyword evidence="3" id="KW-1185">Reference proteome</keyword>
<dbReference type="EMBL" id="JBIRYI010000012">
    <property type="protein sequence ID" value="MFI2489132.1"/>
    <property type="molecule type" value="Genomic_DNA"/>
</dbReference>
<feature type="compositionally biased region" description="Low complexity" evidence="1">
    <location>
        <begin position="8"/>
        <end position="24"/>
    </location>
</feature>
<protein>
    <submittedName>
        <fullName evidence="2">Uncharacterized protein</fullName>
    </submittedName>
</protein>
<feature type="compositionally biased region" description="Basic and acidic residues" evidence="1">
    <location>
        <begin position="42"/>
        <end position="53"/>
    </location>
</feature>
<gene>
    <name evidence="2" type="ORF">ACH47X_19640</name>
</gene>
<sequence length="128" mass="13115">MPDDDASCDSAAGARPAPASGASSVFGTSGTPAPEPSPASERTAEAWRLDRSGARRRHPWLDQVSGGPPGMDRDLDPGGDPVRDPGASPDPVPVPGPAGRGVPQSFDADTDAWFRDGLVRVITGLTTD</sequence>
<comment type="caution">
    <text evidence="2">The sequence shown here is derived from an EMBL/GenBank/DDBJ whole genome shotgun (WGS) entry which is preliminary data.</text>
</comment>
<feature type="region of interest" description="Disordered" evidence="1">
    <location>
        <begin position="1"/>
        <end position="108"/>
    </location>
</feature>
<evidence type="ECO:0000313" key="3">
    <source>
        <dbReference type="Proteomes" id="UP001611580"/>
    </source>
</evidence>
<organism evidence="2 3">
    <name type="scientific">Promicromonospora kroppenstedtii</name>
    <dbReference type="NCBI Taxonomy" id="440482"/>
    <lineage>
        <taxon>Bacteria</taxon>
        <taxon>Bacillati</taxon>
        <taxon>Actinomycetota</taxon>
        <taxon>Actinomycetes</taxon>
        <taxon>Micrococcales</taxon>
        <taxon>Promicromonosporaceae</taxon>
        <taxon>Promicromonospora</taxon>
    </lineage>
</organism>
<reference evidence="2 3" key="1">
    <citation type="submission" date="2024-10" db="EMBL/GenBank/DDBJ databases">
        <title>The Natural Products Discovery Center: Release of the First 8490 Sequenced Strains for Exploring Actinobacteria Biosynthetic Diversity.</title>
        <authorList>
            <person name="Kalkreuter E."/>
            <person name="Kautsar S.A."/>
            <person name="Yang D."/>
            <person name="Bader C.D."/>
            <person name="Teijaro C.N."/>
            <person name="Fluegel L."/>
            <person name="Davis C.M."/>
            <person name="Simpson J.R."/>
            <person name="Lauterbach L."/>
            <person name="Steele A.D."/>
            <person name="Gui C."/>
            <person name="Meng S."/>
            <person name="Li G."/>
            <person name="Viehrig K."/>
            <person name="Ye F."/>
            <person name="Su P."/>
            <person name="Kiefer A.F."/>
            <person name="Nichols A."/>
            <person name="Cepeda A.J."/>
            <person name="Yan W."/>
            <person name="Fan B."/>
            <person name="Jiang Y."/>
            <person name="Adhikari A."/>
            <person name="Zheng C.-J."/>
            <person name="Schuster L."/>
            <person name="Cowan T.M."/>
            <person name="Smanski M.J."/>
            <person name="Chevrette M.G."/>
            <person name="De Carvalho L.P.S."/>
            <person name="Shen B."/>
        </authorList>
    </citation>
    <scope>NUCLEOTIDE SEQUENCE [LARGE SCALE GENOMIC DNA]</scope>
    <source>
        <strain evidence="2 3">NPDC019481</strain>
    </source>
</reference>
<dbReference type="Proteomes" id="UP001611580">
    <property type="component" value="Unassembled WGS sequence"/>
</dbReference>
<evidence type="ECO:0000256" key="1">
    <source>
        <dbReference type="SAM" id="MobiDB-lite"/>
    </source>
</evidence>